<organism evidence="2 3">
    <name type="scientific">Candidatus Pantoea deserta</name>
    <dbReference type="NCBI Taxonomy" id="1869313"/>
    <lineage>
        <taxon>Bacteria</taxon>
        <taxon>Pseudomonadati</taxon>
        <taxon>Pseudomonadota</taxon>
        <taxon>Gammaproteobacteria</taxon>
        <taxon>Enterobacterales</taxon>
        <taxon>Erwiniaceae</taxon>
        <taxon>Pantoea</taxon>
    </lineage>
</organism>
<accession>A0A3N4PDA1</accession>
<feature type="transmembrane region" description="Helical" evidence="1">
    <location>
        <begin position="54"/>
        <end position="72"/>
    </location>
</feature>
<reference evidence="2 3" key="1">
    <citation type="submission" date="2018-11" db="EMBL/GenBank/DDBJ databases">
        <title>Whole genome sequencing of Pantoea sp. RIT388.</title>
        <authorList>
            <person name="Gan H.M."/>
            <person name="Hudson A.O."/>
        </authorList>
    </citation>
    <scope>NUCLEOTIDE SEQUENCE [LARGE SCALE GENOMIC DNA]</scope>
    <source>
        <strain evidence="2 3">RIT388</strain>
    </source>
</reference>
<evidence type="ECO:0000313" key="2">
    <source>
        <dbReference type="EMBL" id="RPE04399.1"/>
    </source>
</evidence>
<dbReference type="Proteomes" id="UP000281332">
    <property type="component" value="Unassembled WGS sequence"/>
</dbReference>
<sequence>MSHYLAVLKMYAVVQGRCRRKTFWLFLLFSTLISLACSAIDELFGLVIFRDQGLLSLIYAVAVLIPSVAVGVRRLHDLDRSGWWLLIMLIPLFGTLLLLIYFCLRGTVGPNRFGPDPLDEPALSP</sequence>
<keyword evidence="1" id="KW-0472">Membrane</keyword>
<protein>
    <submittedName>
        <fullName evidence="2">DUF805 domain-containing protein</fullName>
    </submittedName>
</protein>
<dbReference type="Pfam" id="PF05656">
    <property type="entry name" value="DUF805"/>
    <property type="match status" value="1"/>
</dbReference>
<dbReference type="PANTHER" id="PTHR34980:SF2">
    <property type="entry name" value="INNER MEMBRANE PROTEIN YHAH-RELATED"/>
    <property type="match status" value="1"/>
</dbReference>
<dbReference type="RefSeq" id="WP_123798029.1">
    <property type="nucleotide sequence ID" value="NZ_RMVG01000001.1"/>
</dbReference>
<dbReference type="AlphaFoldDB" id="A0A3N4PDA1"/>
<keyword evidence="1" id="KW-1133">Transmembrane helix</keyword>
<evidence type="ECO:0000313" key="3">
    <source>
        <dbReference type="Proteomes" id="UP000281332"/>
    </source>
</evidence>
<dbReference type="InterPro" id="IPR008523">
    <property type="entry name" value="DUF805"/>
</dbReference>
<keyword evidence="3" id="KW-1185">Reference proteome</keyword>
<proteinExistence type="predicted"/>
<dbReference type="PANTHER" id="PTHR34980">
    <property type="entry name" value="INNER MEMBRANE PROTEIN-RELATED-RELATED"/>
    <property type="match status" value="1"/>
</dbReference>
<feature type="transmembrane region" description="Helical" evidence="1">
    <location>
        <begin position="84"/>
        <end position="102"/>
    </location>
</feature>
<evidence type="ECO:0000256" key="1">
    <source>
        <dbReference type="SAM" id="Phobius"/>
    </source>
</evidence>
<name>A0A3N4PDA1_9GAMM</name>
<gene>
    <name evidence="2" type="ORF">BBB56_00705</name>
</gene>
<comment type="caution">
    <text evidence="2">The sequence shown here is derived from an EMBL/GenBank/DDBJ whole genome shotgun (WGS) entry which is preliminary data.</text>
</comment>
<dbReference type="EMBL" id="RMVG01000001">
    <property type="protein sequence ID" value="RPE04399.1"/>
    <property type="molecule type" value="Genomic_DNA"/>
</dbReference>
<dbReference type="OrthoDB" id="9812349at2"/>
<dbReference type="GO" id="GO:0005886">
    <property type="term" value="C:plasma membrane"/>
    <property type="evidence" value="ECO:0007669"/>
    <property type="project" value="TreeGrafter"/>
</dbReference>
<keyword evidence="1" id="KW-0812">Transmembrane</keyword>